<gene>
    <name evidence="1" type="ORF">LCGC14_2441500</name>
</gene>
<dbReference type="AlphaFoldDB" id="A0A0F9C6B4"/>
<proteinExistence type="predicted"/>
<accession>A0A0F9C6B4</accession>
<dbReference type="EMBL" id="LAZR01037583">
    <property type="protein sequence ID" value="KKL21832.1"/>
    <property type="molecule type" value="Genomic_DNA"/>
</dbReference>
<name>A0A0F9C6B4_9ZZZZ</name>
<reference evidence="1" key="1">
    <citation type="journal article" date="2015" name="Nature">
        <title>Complex archaea that bridge the gap between prokaryotes and eukaryotes.</title>
        <authorList>
            <person name="Spang A."/>
            <person name="Saw J.H."/>
            <person name="Jorgensen S.L."/>
            <person name="Zaremba-Niedzwiedzka K."/>
            <person name="Martijn J."/>
            <person name="Lind A.E."/>
            <person name="van Eijk R."/>
            <person name="Schleper C."/>
            <person name="Guy L."/>
            <person name="Ettema T.J."/>
        </authorList>
    </citation>
    <scope>NUCLEOTIDE SEQUENCE</scope>
</reference>
<dbReference type="InterPro" id="IPR038512">
    <property type="entry name" value="GpU-like_sf"/>
</dbReference>
<organism evidence="1">
    <name type="scientific">marine sediment metagenome</name>
    <dbReference type="NCBI Taxonomy" id="412755"/>
    <lineage>
        <taxon>unclassified sequences</taxon>
        <taxon>metagenomes</taxon>
        <taxon>ecological metagenomes</taxon>
    </lineage>
</organism>
<sequence length="139" mass="15233">MPSISQQVREAIITEVKKVANIGAVSSDWEHWNQETRFPAAFVILDSDVSERLPTRSKEVSASFLVACILQSEKPQDDFDTLRAGIENQIEDDPALGGLVIDAWVSGVSSFSTSKTVAGQVYIRDVLVNVIYRHARGAA</sequence>
<comment type="caution">
    <text evidence="1">The sequence shown here is derived from an EMBL/GenBank/DDBJ whole genome shotgun (WGS) entry which is preliminary data.</text>
</comment>
<dbReference type="Gene3D" id="3.30.70.1700">
    <property type="entry name" value="Phage minor tail protein U"/>
    <property type="match status" value="1"/>
</dbReference>
<protein>
    <submittedName>
        <fullName evidence="1">Uncharacterized protein</fullName>
    </submittedName>
</protein>
<evidence type="ECO:0000313" key="1">
    <source>
        <dbReference type="EMBL" id="KKL21832.1"/>
    </source>
</evidence>